<keyword evidence="2" id="KW-1185">Reference proteome</keyword>
<reference evidence="1 2" key="1">
    <citation type="submission" date="2016-05" db="EMBL/GenBank/DDBJ databases">
        <title>Genomic and physiological characterization of Planctopirus sp. isolated from fresh water lake.</title>
        <authorList>
            <person name="Subhash Y."/>
            <person name="Ramana C."/>
        </authorList>
    </citation>
    <scope>NUCLEOTIDE SEQUENCE [LARGE SCALE GENOMIC DNA]</scope>
    <source>
        <strain evidence="1 2">JC280</strain>
    </source>
</reference>
<evidence type="ECO:0000313" key="2">
    <source>
        <dbReference type="Proteomes" id="UP000094828"/>
    </source>
</evidence>
<evidence type="ECO:0000313" key="1">
    <source>
        <dbReference type="EMBL" id="ODA30178.1"/>
    </source>
</evidence>
<comment type="caution">
    <text evidence="1">The sequence shown here is derived from an EMBL/GenBank/DDBJ whole genome shotgun (WGS) entry which is preliminary data.</text>
</comment>
<proteinExistence type="predicted"/>
<dbReference type="AlphaFoldDB" id="A0A1C3EAB8"/>
<accession>A0A1C3EAB8</accession>
<sequence length="70" mass="7589">MPVPPLLTMMEEARKRQLGTLNSSADSEVEKAGMRASSNVWGGHFTSGLIAGRSWPLANVRQSAPLRKPL</sequence>
<organism evidence="1 2">
    <name type="scientific">Planctopirus hydrillae</name>
    <dbReference type="NCBI Taxonomy" id="1841610"/>
    <lineage>
        <taxon>Bacteria</taxon>
        <taxon>Pseudomonadati</taxon>
        <taxon>Planctomycetota</taxon>
        <taxon>Planctomycetia</taxon>
        <taxon>Planctomycetales</taxon>
        <taxon>Planctomycetaceae</taxon>
        <taxon>Planctopirus</taxon>
    </lineage>
</organism>
<gene>
    <name evidence="1" type="ORF">A6X21_06015</name>
</gene>
<protein>
    <submittedName>
        <fullName evidence="1">Uncharacterized protein</fullName>
    </submittedName>
</protein>
<dbReference type="Proteomes" id="UP000094828">
    <property type="component" value="Unassembled WGS sequence"/>
</dbReference>
<dbReference type="EMBL" id="LYDR01000113">
    <property type="protein sequence ID" value="ODA30178.1"/>
    <property type="molecule type" value="Genomic_DNA"/>
</dbReference>
<name>A0A1C3EAB8_9PLAN</name>